<dbReference type="SUPFAM" id="SSF46785">
    <property type="entry name" value="Winged helix' DNA-binding domain"/>
    <property type="match status" value="1"/>
</dbReference>
<dbReference type="AlphaFoldDB" id="A0A2V4DWJ5"/>
<comment type="caution">
    <text evidence="6">The sequence shown here is derived from an EMBL/GenBank/DDBJ whole genome shotgun (WGS) entry which is preliminary data.</text>
</comment>
<dbReference type="Proteomes" id="UP000247483">
    <property type="component" value="Unassembled WGS sequence"/>
</dbReference>
<dbReference type="InterPro" id="IPR029016">
    <property type="entry name" value="GAF-like_dom_sf"/>
</dbReference>
<dbReference type="Pfam" id="PF09339">
    <property type="entry name" value="HTH_IclR"/>
    <property type="match status" value="1"/>
</dbReference>
<dbReference type="GO" id="GO:0003677">
    <property type="term" value="F:DNA binding"/>
    <property type="evidence" value="ECO:0007669"/>
    <property type="project" value="UniProtKB-KW"/>
</dbReference>
<dbReference type="PANTHER" id="PTHR30136:SF38">
    <property type="entry name" value="TRANSCRIPTIONAL REGULATOR"/>
    <property type="match status" value="1"/>
</dbReference>
<dbReference type="PROSITE" id="PS51078">
    <property type="entry name" value="ICLR_ED"/>
    <property type="match status" value="1"/>
</dbReference>
<dbReference type="EMBL" id="QGLR01000015">
    <property type="protein sequence ID" value="PXZ04900.1"/>
    <property type="molecule type" value="Genomic_DNA"/>
</dbReference>
<dbReference type="EMBL" id="QGLP01000007">
    <property type="protein sequence ID" value="PXZ03216.1"/>
    <property type="molecule type" value="Genomic_DNA"/>
</dbReference>
<dbReference type="Gene3D" id="3.30.450.40">
    <property type="match status" value="1"/>
</dbReference>
<dbReference type="InterPro" id="IPR014757">
    <property type="entry name" value="Tscrpt_reg_IclR_C"/>
</dbReference>
<keyword evidence="3" id="KW-0804">Transcription</keyword>
<dbReference type="InterPro" id="IPR036388">
    <property type="entry name" value="WH-like_DNA-bd_sf"/>
</dbReference>
<dbReference type="InterPro" id="IPR050707">
    <property type="entry name" value="HTH_MetabolicPath_Reg"/>
</dbReference>
<dbReference type="InterPro" id="IPR036390">
    <property type="entry name" value="WH_DNA-bd_sf"/>
</dbReference>
<evidence type="ECO:0000313" key="8">
    <source>
        <dbReference type="Proteomes" id="UP000247483"/>
    </source>
</evidence>
<evidence type="ECO:0000256" key="3">
    <source>
        <dbReference type="ARBA" id="ARBA00023163"/>
    </source>
</evidence>
<dbReference type="Gene3D" id="1.10.10.10">
    <property type="entry name" value="Winged helix-like DNA-binding domain superfamily/Winged helix DNA-binding domain"/>
    <property type="match status" value="1"/>
</dbReference>
<gene>
    <name evidence="7" type="ORF">DKK70_14080</name>
    <name evidence="6" type="ORF">DKK79_12240</name>
</gene>
<keyword evidence="9" id="KW-1185">Reference proteome</keyword>
<proteinExistence type="predicted"/>
<keyword evidence="1" id="KW-0805">Transcription regulation</keyword>
<feature type="domain" description="IclR-ED" evidence="5">
    <location>
        <begin position="65"/>
        <end position="248"/>
    </location>
</feature>
<organism evidence="6 8">
    <name type="scientific">Gilliamella apicola</name>
    <dbReference type="NCBI Taxonomy" id="1196095"/>
    <lineage>
        <taxon>Bacteria</taxon>
        <taxon>Pseudomonadati</taxon>
        <taxon>Pseudomonadota</taxon>
        <taxon>Gammaproteobacteria</taxon>
        <taxon>Orbales</taxon>
        <taxon>Orbaceae</taxon>
        <taxon>Gilliamella</taxon>
    </lineage>
</organism>
<name>A0A2V4DWJ5_9GAMM</name>
<dbReference type="Pfam" id="PF01614">
    <property type="entry name" value="IclR_C"/>
    <property type="match status" value="1"/>
</dbReference>
<dbReference type="OrthoDB" id="9807558at2"/>
<evidence type="ECO:0000313" key="9">
    <source>
        <dbReference type="Proteomes" id="UP000247932"/>
    </source>
</evidence>
<dbReference type="SMART" id="SM00346">
    <property type="entry name" value="HTH_ICLR"/>
    <property type="match status" value="1"/>
</dbReference>
<evidence type="ECO:0000313" key="7">
    <source>
        <dbReference type="EMBL" id="PXZ04900.1"/>
    </source>
</evidence>
<evidence type="ECO:0000259" key="4">
    <source>
        <dbReference type="PROSITE" id="PS51077"/>
    </source>
</evidence>
<dbReference type="InterPro" id="IPR005471">
    <property type="entry name" value="Tscrpt_reg_IclR_N"/>
</dbReference>
<dbReference type="PANTHER" id="PTHR30136">
    <property type="entry name" value="HELIX-TURN-HELIX TRANSCRIPTIONAL REGULATOR, ICLR FAMILY"/>
    <property type="match status" value="1"/>
</dbReference>
<dbReference type="Proteomes" id="UP000247932">
    <property type="component" value="Unassembled WGS sequence"/>
</dbReference>
<evidence type="ECO:0000259" key="5">
    <source>
        <dbReference type="PROSITE" id="PS51078"/>
    </source>
</evidence>
<dbReference type="GO" id="GO:0003700">
    <property type="term" value="F:DNA-binding transcription factor activity"/>
    <property type="evidence" value="ECO:0007669"/>
    <property type="project" value="TreeGrafter"/>
</dbReference>
<feature type="domain" description="HTH iclR-type" evidence="4">
    <location>
        <begin position="4"/>
        <end position="64"/>
    </location>
</feature>
<evidence type="ECO:0000256" key="2">
    <source>
        <dbReference type="ARBA" id="ARBA00023125"/>
    </source>
</evidence>
<evidence type="ECO:0000256" key="1">
    <source>
        <dbReference type="ARBA" id="ARBA00023015"/>
    </source>
</evidence>
<sequence>MSKVPALQRTIKILNFISSKGRCSAAEIISSLQIPKSSAYLLLEELKSYQFIKQDQNGDYFLWIKLVELGELASNCFDIREIAKKHLARLTNNTGLLTHLGILDNKTAYYILKCESHSTISVRSYVGKQVSLYRSGVGKCLLAFQPSEKITEIVNQITFEQKTANTIMTSSSLHTELAKIRQQGCSFDNEEDYINIRCIAAPIFNAQNNIAAAISAVGTTFQITDHVLPQITIKIKECAKDISKELGCLMYE</sequence>
<keyword evidence="2" id="KW-0238">DNA-binding</keyword>
<accession>A0A2V4DWJ5</accession>
<dbReference type="SUPFAM" id="SSF55781">
    <property type="entry name" value="GAF domain-like"/>
    <property type="match status" value="1"/>
</dbReference>
<dbReference type="PROSITE" id="PS51077">
    <property type="entry name" value="HTH_ICLR"/>
    <property type="match status" value="1"/>
</dbReference>
<protein>
    <submittedName>
        <fullName evidence="6">IclR family transcriptional regulator</fullName>
    </submittedName>
</protein>
<reference evidence="8 9" key="1">
    <citation type="submission" date="2018-05" db="EMBL/GenBank/DDBJ databases">
        <title>Reference genomes for bee gut microbiota database.</title>
        <authorList>
            <person name="Ellegaard K.M."/>
        </authorList>
    </citation>
    <scope>NUCLEOTIDE SEQUENCE [LARGE SCALE GENOMIC DNA]</scope>
    <source>
        <strain evidence="6 8">ESL0177</strain>
        <strain evidence="7 9">ESL0182</strain>
    </source>
</reference>
<dbReference type="GO" id="GO:0045892">
    <property type="term" value="P:negative regulation of DNA-templated transcription"/>
    <property type="evidence" value="ECO:0007669"/>
    <property type="project" value="TreeGrafter"/>
</dbReference>
<dbReference type="RefSeq" id="WP_110424329.1">
    <property type="nucleotide sequence ID" value="NZ_QGLP01000007.1"/>
</dbReference>
<evidence type="ECO:0000313" key="6">
    <source>
        <dbReference type="EMBL" id="PXZ03216.1"/>
    </source>
</evidence>